<dbReference type="KEGG" id="pson:JI735_19160"/>
<proteinExistence type="predicted"/>
<evidence type="ECO:0000313" key="1">
    <source>
        <dbReference type="EMBL" id="QQZ58852.1"/>
    </source>
</evidence>
<reference evidence="1 2" key="1">
    <citation type="submission" date="2021-01" db="EMBL/GenBank/DDBJ databases">
        <title>Whole genome sequence of Paenibacillus sonchi LMG 24727 for comparative genomics.</title>
        <authorList>
            <person name="Lee G."/>
            <person name="Kim M.-J."/>
            <person name="Lim K."/>
            <person name="Shin J.-H."/>
        </authorList>
    </citation>
    <scope>NUCLEOTIDE SEQUENCE [LARGE SCALE GENOMIC DNA]</scope>
    <source>
        <strain evidence="1 2">LMG 24727</strain>
    </source>
</reference>
<name>A0A974P8U3_9BACL</name>
<dbReference type="AlphaFoldDB" id="A0A974P8U3"/>
<dbReference type="EMBL" id="CP068595">
    <property type="protein sequence ID" value="QQZ58852.1"/>
    <property type="molecule type" value="Genomic_DNA"/>
</dbReference>
<dbReference type="RefSeq" id="WP_039834656.1">
    <property type="nucleotide sequence ID" value="NZ_CP068595.1"/>
</dbReference>
<gene>
    <name evidence="1" type="ORF">JI735_19160</name>
</gene>
<protein>
    <submittedName>
        <fullName evidence="1">Group-specific protein</fullName>
    </submittedName>
</protein>
<evidence type="ECO:0000313" key="2">
    <source>
        <dbReference type="Proteomes" id="UP000595841"/>
    </source>
</evidence>
<sequence length="91" mass="11246">MKDFLSVTINKAEILKICREQVEQLIQEFDNEFVFWDTNQLKKRTCMSWNTIQEYFFFDPRFPKRKVGGKWYFPAHETREFLREWLLEQTG</sequence>
<organism evidence="1 2">
    <name type="scientific">Paenibacillus sonchi</name>
    <dbReference type="NCBI Taxonomy" id="373687"/>
    <lineage>
        <taxon>Bacteria</taxon>
        <taxon>Bacillati</taxon>
        <taxon>Bacillota</taxon>
        <taxon>Bacilli</taxon>
        <taxon>Bacillales</taxon>
        <taxon>Paenibacillaceae</taxon>
        <taxon>Paenibacillus</taxon>
        <taxon>Paenibacillus sonchi group</taxon>
    </lineage>
</organism>
<keyword evidence="2" id="KW-1185">Reference proteome</keyword>
<dbReference type="Proteomes" id="UP000595841">
    <property type="component" value="Chromosome"/>
</dbReference>
<accession>A0A974P8U3</accession>